<dbReference type="GO" id="GO:0032259">
    <property type="term" value="P:methylation"/>
    <property type="evidence" value="ECO:0007669"/>
    <property type="project" value="UniProtKB-KW"/>
</dbReference>
<name>A0A7W9QGR5_9ACTN</name>
<dbReference type="GO" id="GO:0003886">
    <property type="term" value="F:DNA (cytosine-5-)-methyltransferase activity"/>
    <property type="evidence" value="ECO:0007669"/>
    <property type="project" value="UniProtKB-EC"/>
</dbReference>
<dbReference type="RefSeq" id="WP_246495807.1">
    <property type="nucleotide sequence ID" value="NZ_JACHJL010000031.1"/>
</dbReference>
<keyword evidence="2" id="KW-0808">Transferase</keyword>
<dbReference type="Proteomes" id="UP000588098">
    <property type="component" value="Unassembled WGS sequence"/>
</dbReference>
<dbReference type="AlphaFoldDB" id="A0A7W9QGR5"/>
<sequence length="114" mass="12138">MAPSRNGNNSAALDGIGSENRGADQRWGAYAAAITRWETLTRPAPPPTDAAGRLRADFVEWMQGLEPGWVTATPGLGRPAQLTALGNGVVPQQARRAMQLLAQPLPRCSRCTTT</sequence>
<keyword evidence="3" id="KW-1185">Reference proteome</keyword>
<comment type="caution">
    <text evidence="2">The sequence shown here is derived from an EMBL/GenBank/DDBJ whole genome shotgun (WGS) entry which is preliminary data.</text>
</comment>
<gene>
    <name evidence="2" type="ORF">FHS42_007066</name>
</gene>
<evidence type="ECO:0000313" key="3">
    <source>
        <dbReference type="Proteomes" id="UP000588098"/>
    </source>
</evidence>
<reference evidence="2 3" key="1">
    <citation type="submission" date="2020-08" db="EMBL/GenBank/DDBJ databases">
        <title>Genomic Encyclopedia of Type Strains, Phase III (KMG-III): the genomes of soil and plant-associated and newly described type strains.</title>
        <authorList>
            <person name="Whitman W."/>
        </authorList>
    </citation>
    <scope>NUCLEOTIDE SEQUENCE [LARGE SCALE GENOMIC DNA]</scope>
    <source>
        <strain evidence="2 3">CECT 8305</strain>
    </source>
</reference>
<feature type="region of interest" description="Disordered" evidence="1">
    <location>
        <begin position="1"/>
        <end position="22"/>
    </location>
</feature>
<evidence type="ECO:0000313" key="2">
    <source>
        <dbReference type="EMBL" id="MBB5939968.1"/>
    </source>
</evidence>
<evidence type="ECO:0000256" key="1">
    <source>
        <dbReference type="SAM" id="MobiDB-lite"/>
    </source>
</evidence>
<accession>A0A7W9QGR5</accession>
<organism evidence="2 3">
    <name type="scientific">Streptomyces zagrosensis</name>
    <dbReference type="NCBI Taxonomy" id="1042984"/>
    <lineage>
        <taxon>Bacteria</taxon>
        <taxon>Bacillati</taxon>
        <taxon>Actinomycetota</taxon>
        <taxon>Actinomycetes</taxon>
        <taxon>Kitasatosporales</taxon>
        <taxon>Streptomycetaceae</taxon>
        <taxon>Streptomyces</taxon>
    </lineage>
</organism>
<dbReference type="EC" id="2.1.1.37" evidence="2"/>
<protein>
    <submittedName>
        <fullName evidence="2">DNA (Cytosine-5)-methyltransferase 1</fullName>
        <ecNumber evidence="2">2.1.1.37</ecNumber>
    </submittedName>
</protein>
<feature type="compositionally biased region" description="Polar residues" evidence="1">
    <location>
        <begin position="1"/>
        <end position="11"/>
    </location>
</feature>
<keyword evidence="2" id="KW-0489">Methyltransferase</keyword>
<proteinExistence type="predicted"/>
<dbReference type="EMBL" id="JACHJL010000031">
    <property type="protein sequence ID" value="MBB5939968.1"/>
    <property type="molecule type" value="Genomic_DNA"/>
</dbReference>